<dbReference type="Pfam" id="PF24082">
    <property type="entry name" value="SPEF2_C"/>
    <property type="match status" value="1"/>
</dbReference>
<feature type="domain" description="SPEF2 C-terminal" evidence="3">
    <location>
        <begin position="1555"/>
        <end position="1729"/>
    </location>
</feature>
<dbReference type="InterPro" id="IPR054517">
    <property type="entry name" value="SPEF2_D5"/>
</dbReference>
<dbReference type="KEGG" id="tca:103313993"/>
<dbReference type="HOGENOM" id="CLU_242072_0_0_1"/>
<dbReference type="OMA" id="IMETKQQ"/>
<dbReference type="InParanoid" id="D6WWI9"/>
<dbReference type="EMBL" id="KQ971361">
    <property type="protein sequence ID" value="EFA08131.1"/>
    <property type="molecule type" value="Genomic_DNA"/>
</dbReference>
<dbReference type="InterPro" id="IPR027417">
    <property type="entry name" value="P-loop_NTPase"/>
</dbReference>
<protein>
    <submittedName>
        <fullName evidence="4">Uncharacterized protein</fullName>
    </submittedName>
</protein>
<evidence type="ECO:0000259" key="2">
    <source>
        <dbReference type="Pfam" id="PF22946"/>
    </source>
</evidence>
<sequence>MLIELIRKWLKKRLGIHLSIIPKYFYDATRDGTLVAQILLYYDVITPEEANLIEETQDPAQAFDNYQHHVAKWLSRIKLHLTESEMYEIAYCEGTVAATIFYELYLKLEAKEDSSKIRPKNHHFRIEKVTEFQIDDVFIEANPLCEPLIKQWDIINWEKDHLASLMMKYMNSREEYRNYLEEKKIEELSAPANLEKLEDTLIFLKAEKTDYTYDQLIAQQKAALEMEPFQPNQDEAKRIMAKIKRRKKQRAQRTAFRLELQHQLLSDVWKKIEESQELEFDKVICEKLLKQSFHEKEIEEKLLFIRKQKDTIVANRRVQDEIDQKKRDEEFIRRLFEEDLEERLRFHDERMALIAEHKRLYEEKMRLKALKHLKLCQEVMGDIVDLSIKTAEYKEMYNMEPNKYVQRQWANLFIKQQPIFDLVVPSQDLKQPHEEISAELEQIYRREIQRQDILDEQDFDDYINFRNIWQVEEGLEEYLAAMELGLNCLGFAVHKLLLKKYPLPVPEKAQVSPEIEIAVCATLADLTRIDMLQRLLNLRNIKVILIEDAVNFCIEGYESELKTEFDEPFPEEEYLRQLTPKKGKKEEKKKKKGKKGDKKSKKKGDKASKKKSDKSSKKSKKGKKKGGEKTPVEVTFEEKQAQTPRLFPWEKVVFSNRGKLGRLAKQLLGQGDPLDDKLQVDMFIEYLLSLKDIKGWVLLNFPNTYEQAALLEEALSGKAAPKQYFDKSINKESLTSVEVEQVEVEGEEISSSTTADQVTPEEIPPEESVKRSEEKPRSRVNIAEYLNQSLPSFASTDTGCISEVTMQTDFSYIPEVRVKRLLPDLINLAYSSEEENEPETEPDPKKCICVCNQDNEDGNFGEEVEVEMNEDLSEEKKSVEYDEDPDEKKSEQNQDCVCYVDKTEEVVPVEVQEATIQTDILGLMHELGASDSKPIERIVVEDIYEEKRLSKIVPNPRPLEKEEYNTVLTAFIKVRQKEEAEDEDFPEPYFKEMERKDGLEKFYCDQGCYYILQYDEFNVETIKCLAKMIIGDYNLPLKDSIEIFGEHYKEALLDVGGHQIVKKGKKEKKKKGKEGKKAKPSKSKSTTKSGKKNKKSEKSSKKSKKSKKSDKSSKKSKGKKGKKGKKAKSTHDLLAPVAHEDKEVQFPAVEELEEEELPEPRAGEPDWEYTNLAIPPEIELILANHWDNFEENYIKNFKDLFFNKRLLLEEIVPFLARTRETMGEFIVRPDQKQYYLREFQKTLNEIGLDLRNDQETKTELLCRIEEFRDKLLGICDTKMQESEEERRRFVRQNWLFHQFCQITNNSAEAFQFEIDRIVDTLQFLSDYYVSVITKSSKEGYDFHKQILPKFECDDSQSDDFNSLFIDVESENCEKSVFHEYITVSNQGALGFVDSMKLLALKPVHDMRKLFEAGEKGKEKKKKKPKAKQKKFELEEEVMESQERIFEEWQCAIEGELARAYVHLSVIRNEAFNRINDAISWIKRIFEEIYDTIGETYEISLSNVNKACELLALSVEQEMIIQPELAFEGEQLAQIQVALFPDTLAVAEEGYSEGYFKIEQLEFMVKVLLDLAHSGYIMKNCFLLLIQDILYYDFDDSEDVETPKLWRNLPISALNTLLRKLFDDEKYLYWRDFIICNLMVPLPTREQLMKVRQQFRQYDPDLTEKVTKDAFESIEFWFEDKRVKSLLFSMYQLDENEVNYTALLLDFCKDNDPIIGFVKALELSLGQFICCDKAVGEKFVAEVLEDRILFEKRKKEHEENIILAKRAVSLLIDRIVGQFEEPEGFSLKEVEDTIEERSLSRSFQSDFVGQIITEHKFSFTNIGFEARDDTGMAFFLPQGLVQIIVNTDITWNSKIELPNSESFSDKIMNIYDSCRNEKFNNVVLAHEFLNCDELRELFQNTNKFSAHNPVKLVKRIVTEAELSEPEEFVFHQESKHSLNTDTTKTHSSY</sequence>
<dbReference type="OrthoDB" id="62528at2759"/>
<evidence type="ECO:0000256" key="1">
    <source>
        <dbReference type="SAM" id="MobiDB-lite"/>
    </source>
</evidence>
<dbReference type="InterPro" id="IPR056199">
    <property type="entry name" value="SPEF2_C"/>
</dbReference>
<feature type="region of interest" description="Disordered" evidence="1">
    <location>
        <begin position="576"/>
        <end position="635"/>
    </location>
</feature>
<feature type="compositionally biased region" description="Basic and acidic residues" evidence="1">
    <location>
        <begin position="874"/>
        <end position="892"/>
    </location>
</feature>
<feature type="compositionally biased region" description="Basic residues" evidence="1">
    <location>
        <begin position="1089"/>
        <end position="1128"/>
    </location>
</feature>
<feature type="compositionally biased region" description="Basic residues" evidence="1">
    <location>
        <begin position="579"/>
        <end position="624"/>
    </location>
</feature>
<evidence type="ECO:0000259" key="3">
    <source>
        <dbReference type="Pfam" id="PF24082"/>
    </source>
</evidence>
<feature type="region of interest" description="Disordered" evidence="1">
    <location>
        <begin position="743"/>
        <end position="777"/>
    </location>
</feature>
<evidence type="ECO:0000313" key="5">
    <source>
        <dbReference type="Proteomes" id="UP000007266"/>
    </source>
</evidence>
<dbReference type="InterPro" id="IPR036872">
    <property type="entry name" value="CH_dom_sf"/>
</dbReference>
<feature type="compositionally biased region" description="Basic and acidic residues" evidence="1">
    <location>
        <begin position="625"/>
        <end position="635"/>
    </location>
</feature>
<evidence type="ECO:0000313" key="4">
    <source>
        <dbReference type="EMBL" id="EFA08131.1"/>
    </source>
</evidence>
<accession>D6WWI9</accession>
<dbReference type="InterPro" id="IPR052634">
    <property type="entry name" value="Sperm_flagellar-bone_growth"/>
</dbReference>
<feature type="compositionally biased region" description="Basic residues" evidence="1">
    <location>
        <begin position="1063"/>
        <end position="1082"/>
    </location>
</feature>
<feature type="region of interest" description="Disordered" evidence="1">
    <location>
        <begin position="1063"/>
        <end position="1140"/>
    </location>
</feature>
<reference evidence="4 5" key="2">
    <citation type="journal article" date="2010" name="Nucleic Acids Res.">
        <title>BeetleBase in 2010: revisions to provide comprehensive genomic information for Tribolium castaneum.</title>
        <authorList>
            <person name="Kim H.S."/>
            <person name="Murphy T."/>
            <person name="Xia J."/>
            <person name="Caragea D."/>
            <person name="Park Y."/>
            <person name="Beeman R.W."/>
            <person name="Lorenzen M.D."/>
            <person name="Butcher S."/>
            <person name="Manak J.R."/>
            <person name="Brown S.J."/>
        </authorList>
    </citation>
    <scope>GENOME REANNOTATION</scope>
    <source>
        <strain evidence="4 5">Georgia GA2</strain>
    </source>
</reference>
<feature type="region of interest" description="Disordered" evidence="1">
    <location>
        <begin position="866"/>
        <end position="893"/>
    </location>
</feature>
<dbReference type="Pfam" id="PF22946">
    <property type="entry name" value="SPEF2_D5"/>
    <property type="match status" value="1"/>
</dbReference>
<dbReference type="PANTHER" id="PTHR14919:SF0">
    <property type="entry name" value="SPERM FLAGELLAR PROTEIN 2"/>
    <property type="match status" value="1"/>
</dbReference>
<feature type="compositionally biased region" description="Basic and acidic residues" evidence="1">
    <location>
        <begin position="767"/>
        <end position="777"/>
    </location>
</feature>
<proteinExistence type="predicted"/>
<dbReference type="STRING" id="7070.D6WWI9"/>
<name>D6WWI9_TRICA</name>
<organism evidence="4 5">
    <name type="scientific">Tribolium castaneum</name>
    <name type="common">Red flour beetle</name>
    <dbReference type="NCBI Taxonomy" id="7070"/>
    <lineage>
        <taxon>Eukaryota</taxon>
        <taxon>Metazoa</taxon>
        <taxon>Ecdysozoa</taxon>
        <taxon>Arthropoda</taxon>
        <taxon>Hexapoda</taxon>
        <taxon>Insecta</taxon>
        <taxon>Pterygota</taxon>
        <taxon>Neoptera</taxon>
        <taxon>Endopterygota</taxon>
        <taxon>Coleoptera</taxon>
        <taxon>Polyphaga</taxon>
        <taxon>Cucujiformia</taxon>
        <taxon>Tenebrionidae</taxon>
        <taxon>Tenebrionidae incertae sedis</taxon>
        <taxon>Tribolium</taxon>
    </lineage>
</organism>
<keyword evidence="5" id="KW-1185">Reference proteome</keyword>
<gene>
    <name evidence="4" type="primary">AUGUSTUS-3.0.2_05735</name>
    <name evidence="4" type="ORF">TcasGA2_TC005735</name>
</gene>
<reference evidence="4 5" key="1">
    <citation type="journal article" date="2008" name="Nature">
        <title>The genome of the model beetle and pest Tribolium castaneum.</title>
        <authorList>
            <consortium name="Tribolium Genome Sequencing Consortium"/>
            <person name="Richards S."/>
            <person name="Gibbs R.A."/>
            <person name="Weinstock G.M."/>
            <person name="Brown S.J."/>
            <person name="Denell R."/>
            <person name="Beeman R.W."/>
            <person name="Gibbs R."/>
            <person name="Beeman R.W."/>
            <person name="Brown S.J."/>
            <person name="Bucher G."/>
            <person name="Friedrich M."/>
            <person name="Grimmelikhuijzen C.J."/>
            <person name="Klingler M."/>
            <person name="Lorenzen M."/>
            <person name="Richards S."/>
            <person name="Roth S."/>
            <person name="Schroder R."/>
            <person name="Tautz D."/>
            <person name="Zdobnov E.M."/>
            <person name="Muzny D."/>
            <person name="Gibbs R.A."/>
            <person name="Weinstock G.M."/>
            <person name="Attaway T."/>
            <person name="Bell S."/>
            <person name="Buhay C.J."/>
            <person name="Chandrabose M.N."/>
            <person name="Chavez D."/>
            <person name="Clerk-Blankenburg K.P."/>
            <person name="Cree A."/>
            <person name="Dao M."/>
            <person name="Davis C."/>
            <person name="Chacko J."/>
            <person name="Dinh H."/>
            <person name="Dugan-Rocha S."/>
            <person name="Fowler G."/>
            <person name="Garner T.T."/>
            <person name="Garnes J."/>
            <person name="Gnirke A."/>
            <person name="Hawes A."/>
            <person name="Hernandez J."/>
            <person name="Hines S."/>
            <person name="Holder M."/>
            <person name="Hume J."/>
            <person name="Jhangiani S.N."/>
            <person name="Joshi V."/>
            <person name="Khan Z.M."/>
            <person name="Jackson L."/>
            <person name="Kovar C."/>
            <person name="Kowis A."/>
            <person name="Lee S."/>
            <person name="Lewis L.R."/>
            <person name="Margolis J."/>
            <person name="Morgan M."/>
            <person name="Nazareth L.V."/>
            <person name="Nguyen N."/>
            <person name="Okwuonu G."/>
            <person name="Parker D."/>
            <person name="Richards S."/>
            <person name="Ruiz S.J."/>
            <person name="Santibanez J."/>
            <person name="Savard J."/>
            <person name="Scherer S.E."/>
            <person name="Schneider B."/>
            <person name="Sodergren E."/>
            <person name="Tautz D."/>
            <person name="Vattahil S."/>
            <person name="Villasana D."/>
            <person name="White C.S."/>
            <person name="Wright R."/>
            <person name="Park Y."/>
            <person name="Beeman R.W."/>
            <person name="Lord J."/>
            <person name="Oppert B."/>
            <person name="Lorenzen M."/>
            <person name="Brown S."/>
            <person name="Wang L."/>
            <person name="Savard J."/>
            <person name="Tautz D."/>
            <person name="Richards S."/>
            <person name="Weinstock G."/>
            <person name="Gibbs R.A."/>
            <person name="Liu Y."/>
            <person name="Worley K."/>
            <person name="Weinstock G."/>
            <person name="Elsik C.G."/>
            <person name="Reese J.T."/>
            <person name="Elhaik E."/>
            <person name="Landan G."/>
            <person name="Graur D."/>
            <person name="Arensburger P."/>
            <person name="Atkinson P."/>
            <person name="Beeman R.W."/>
            <person name="Beidler J."/>
            <person name="Brown S.J."/>
            <person name="Demuth J.P."/>
            <person name="Drury D.W."/>
            <person name="Du Y.Z."/>
            <person name="Fujiwara H."/>
            <person name="Lorenzen M."/>
            <person name="Maselli V."/>
            <person name="Osanai M."/>
            <person name="Park Y."/>
            <person name="Robertson H.M."/>
            <person name="Tu Z."/>
            <person name="Wang J.J."/>
            <person name="Wang S."/>
            <person name="Richards S."/>
            <person name="Song H."/>
            <person name="Zhang L."/>
            <person name="Sodergren E."/>
            <person name="Werner D."/>
            <person name="Stanke M."/>
            <person name="Morgenstern B."/>
            <person name="Solovyev V."/>
            <person name="Kosarev P."/>
            <person name="Brown G."/>
            <person name="Chen H.C."/>
            <person name="Ermolaeva O."/>
            <person name="Hlavina W."/>
            <person name="Kapustin Y."/>
            <person name="Kiryutin B."/>
            <person name="Kitts P."/>
            <person name="Maglott D."/>
            <person name="Pruitt K."/>
            <person name="Sapojnikov V."/>
            <person name="Souvorov A."/>
            <person name="Mackey A.J."/>
            <person name="Waterhouse R.M."/>
            <person name="Wyder S."/>
            <person name="Zdobnov E.M."/>
            <person name="Zdobnov E.M."/>
            <person name="Wyder S."/>
            <person name="Kriventseva E.V."/>
            <person name="Kadowaki T."/>
            <person name="Bork P."/>
            <person name="Aranda M."/>
            <person name="Bao R."/>
            <person name="Beermann A."/>
            <person name="Berns N."/>
            <person name="Bolognesi R."/>
            <person name="Bonneton F."/>
            <person name="Bopp D."/>
            <person name="Brown S.J."/>
            <person name="Bucher G."/>
            <person name="Butts T."/>
            <person name="Chaumot A."/>
            <person name="Denell R.E."/>
            <person name="Ferrier D.E."/>
            <person name="Friedrich M."/>
            <person name="Gordon C.M."/>
            <person name="Jindra M."/>
            <person name="Klingler M."/>
            <person name="Lan Q."/>
            <person name="Lattorff H.M."/>
            <person name="Laudet V."/>
            <person name="von Levetsow C."/>
            <person name="Liu Z."/>
            <person name="Lutz R."/>
            <person name="Lynch J.A."/>
            <person name="da Fonseca R.N."/>
            <person name="Posnien N."/>
            <person name="Reuter R."/>
            <person name="Roth S."/>
            <person name="Savard J."/>
            <person name="Schinko J.B."/>
            <person name="Schmitt C."/>
            <person name="Schoppmeier M."/>
            <person name="Schroder R."/>
            <person name="Shippy T.D."/>
            <person name="Simonnet F."/>
            <person name="Marques-Souza H."/>
            <person name="Tautz D."/>
            <person name="Tomoyasu Y."/>
            <person name="Trauner J."/>
            <person name="Van der Zee M."/>
            <person name="Vervoort M."/>
            <person name="Wittkopp N."/>
            <person name="Wimmer E.A."/>
            <person name="Yang X."/>
            <person name="Jones A.K."/>
            <person name="Sattelle D.B."/>
            <person name="Ebert P.R."/>
            <person name="Nelson D."/>
            <person name="Scott J.G."/>
            <person name="Beeman R.W."/>
            <person name="Muthukrishnan S."/>
            <person name="Kramer K.J."/>
            <person name="Arakane Y."/>
            <person name="Beeman R.W."/>
            <person name="Zhu Q."/>
            <person name="Hogenkamp D."/>
            <person name="Dixit R."/>
            <person name="Oppert B."/>
            <person name="Jiang H."/>
            <person name="Zou Z."/>
            <person name="Marshall J."/>
            <person name="Elpidina E."/>
            <person name="Vinokurov K."/>
            <person name="Oppert C."/>
            <person name="Zou Z."/>
            <person name="Evans J."/>
            <person name="Lu Z."/>
            <person name="Zhao P."/>
            <person name="Sumathipala N."/>
            <person name="Altincicek B."/>
            <person name="Vilcinskas A."/>
            <person name="Williams M."/>
            <person name="Hultmark D."/>
            <person name="Hetru C."/>
            <person name="Jiang H."/>
            <person name="Grimmelikhuijzen C.J."/>
            <person name="Hauser F."/>
            <person name="Cazzamali G."/>
            <person name="Williamson M."/>
            <person name="Park Y."/>
            <person name="Li B."/>
            <person name="Tanaka Y."/>
            <person name="Predel R."/>
            <person name="Neupert S."/>
            <person name="Schachtner J."/>
            <person name="Verleyen P."/>
            <person name="Raible F."/>
            <person name="Bork P."/>
            <person name="Friedrich M."/>
            <person name="Walden K.K."/>
            <person name="Robertson H.M."/>
            <person name="Angeli S."/>
            <person name="Foret S."/>
            <person name="Bucher G."/>
            <person name="Schuetz S."/>
            <person name="Maleszka R."/>
            <person name="Wimmer E.A."/>
            <person name="Beeman R.W."/>
            <person name="Lorenzen M."/>
            <person name="Tomoyasu Y."/>
            <person name="Miller S.C."/>
            <person name="Grossmann D."/>
            <person name="Bucher G."/>
        </authorList>
    </citation>
    <scope>NUCLEOTIDE SEQUENCE [LARGE SCALE GENOMIC DNA]</scope>
    <source>
        <strain evidence="4 5">Georgia GA2</strain>
    </source>
</reference>
<dbReference type="Gene3D" id="3.40.50.300">
    <property type="entry name" value="P-loop containing nucleotide triphosphate hydrolases"/>
    <property type="match status" value="1"/>
</dbReference>
<dbReference type="Proteomes" id="UP000007266">
    <property type="component" value="Linkage group 8"/>
</dbReference>
<dbReference type="PhylomeDB" id="D6WWI9"/>
<dbReference type="eggNOG" id="ENOG502QR7Y">
    <property type="taxonomic scope" value="Eukaryota"/>
</dbReference>
<dbReference type="PANTHER" id="PTHR14919">
    <property type="entry name" value="KPL2-RELATED"/>
    <property type="match status" value="1"/>
</dbReference>
<feature type="domain" description="CPC1/SPEF2" evidence="2">
    <location>
        <begin position="288"/>
        <end position="418"/>
    </location>
</feature>
<dbReference type="Gene3D" id="1.10.418.10">
    <property type="entry name" value="Calponin-like domain"/>
    <property type="match status" value="1"/>
</dbReference>